<gene>
    <name evidence="1" type="ORF">HMPREF1872_01388</name>
</gene>
<reference evidence="2" key="1">
    <citation type="submission" date="2016-01" db="EMBL/GenBank/DDBJ databases">
        <authorList>
            <person name="Mitreva M."/>
            <person name="Pepin K.H."/>
            <person name="Mihindukulasuriya K.A."/>
            <person name="Fulton R."/>
            <person name="Fronick C."/>
            <person name="O'Laughlin M."/>
            <person name="Miner T."/>
            <person name="Herter B."/>
            <person name="Rosa B.A."/>
            <person name="Cordes M."/>
            <person name="Tomlinson C."/>
            <person name="Wollam A."/>
            <person name="Palsikar V.B."/>
            <person name="Mardis E.R."/>
            <person name="Wilson R.K."/>
        </authorList>
    </citation>
    <scope>NUCLEOTIDE SEQUENCE [LARGE SCALE GENOMIC DNA]</scope>
    <source>
        <strain evidence="2">KA00274</strain>
    </source>
</reference>
<dbReference type="Pfam" id="PF09148">
    <property type="entry name" value="DUF1934"/>
    <property type="match status" value="1"/>
</dbReference>
<dbReference type="Gene3D" id="2.40.128.20">
    <property type="match status" value="1"/>
</dbReference>
<dbReference type="STRING" id="1497955.HMPREF1872_01388"/>
<sequence length="353" mass="39941">MTDKRRKANSDNEQALTERKNRQLQAALAKAKLDIEEHIAAKQQAAYLLHVLRKDDLAGEVPTKTLKAGKEQQEVALAKQVKSLAEQYQQFVKQTGAKKQSHGRLKQLDMHPVLSNEYLHKRQHANHSLGSEGLYHAFMQDKQAINSSLNQALASYMFASSLDEPATIKPESGNESSNSKASQASKIEEGKRYTVRLYMLSKHSEELASLLSLDKQSGDRVCSQATWTKLSAKKYRLQWKELSDPSLYSQYTELTCDTETDSLAIIRAGEFSLKLDFKLGTILQSNYHTPYGDIPMITQTEQLDCDLSRPEAGYVHLVYFLSNDNQNGHYVSIDLKYTMTLSPLTKEDLKRLH</sequence>
<dbReference type="InterPro" id="IPR015231">
    <property type="entry name" value="DUF1934"/>
</dbReference>
<accession>A0A133Y6S7</accession>
<evidence type="ECO:0000313" key="2">
    <source>
        <dbReference type="Proteomes" id="UP000070080"/>
    </source>
</evidence>
<dbReference type="RefSeq" id="WP_066715039.1">
    <property type="nucleotide sequence ID" value="NZ_JARFNM010000001.1"/>
</dbReference>
<evidence type="ECO:0000313" key="1">
    <source>
        <dbReference type="EMBL" id="KXB38901.1"/>
    </source>
</evidence>
<name>A0A133Y6S7_9FIRM</name>
<dbReference type="SUPFAM" id="SSF50814">
    <property type="entry name" value="Lipocalins"/>
    <property type="match status" value="1"/>
</dbReference>
<dbReference type="InterPro" id="IPR012674">
    <property type="entry name" value="Calycin"/>
</dbReference>
<dbReference type="AlphaFoldDB" id="A0A133Y6S7"/>
<organism evidence="1 2">
    <name type="scientific">Amygdalobacter nucleatus</name>
    <dbReference type="NCBI Taxonomy" id="3029274"/>
    <lineage>
        <taxon>Bacteria</taxon>
        <taxon>Bacillati</taxon>
        <taxon>Bacillota</taxon>
        <taxon>Clostridia</taxon>
        <taxon>Eubacteriales</taxon>
        <taxon>Oscillospiraceae</taxon>
        <taxon>Amygdalobacter</taxon>
    </lineage>
</organism>
<dbReference type="OrthoDB" id="1680906at2"/>
<dbReference type="Proteomes" id="UP000070080">
    <property type="component" value="Unassembled WGS sequence"/>
</dbReference>
<keyword evidence="2" id="KW-1185">Reference proteome</keyword>
<proteinExistence type="predicted"/>
<dbReference type="EMBL" id="LSCV01000045">
    <property type="protein sequence ID" value="KXB38901.1"/>
    <property type="molecule type" value="Genomic_DNA"/>
</dbReference>
<protein>
    <submittedName>
        <fullName evidence="1">Uncharacterized protein</fullName>
    </submittedName>
</protein>
<comment type="caution">
    <text evidence="1">The sequence shown here is derived from an EMBL/GenBank/DDBJ whole genome shotgun (WGS) entry which is preliminary data.</text>
</comment>